<organism evidence="5 6">
    <name type="scientific">Emiliania huxleyi (strain CCMP1516)</name>
    <dbReference type="NCBI Taxonomy" id="280463"/>
    <lineage>
        <taxon>Eukaryota</taxon>
        <taxon>Haptista</taxon>
        <taxon>Haptophyta</taxon>
        <taxon>Prymnesiophyceae</taxon>
        <taxon>Isochrysidales</taxon>
        <taxon>Noelaerhabdaceae</taxon>
        <taxon>Emiliania</taxon>
    </lineage>
</organism>
<dbReference type="Pfam" id="PF12937">
    <property type="entry name" value="F-box-like"/>
    <property type="match status" value="1"/>
</dbReference>
<dbReference type="Proteomes" id="UP000013827">
    <property type="component" value="Unassembled WGS sequence"/>
</dbReference>
<evidence type="ECO:0000256" key="1">
    <source>
        <dbReference type="ARBA" id="ARBA00022441"/>
    </source>
</evidence>
<dbReference type="RefSeq" id="XP_005778439.1">
    <property type="nucleotide sequence ID" value="XM_005778382.1"/>
</dbReference>
<keyword evidence="2" id="KW-0677">Repeat</keyword>
<dbReference type="SUPFAM" id="SSF81383">
    <property type="entry name" value="F-box domain"/>
    <property type="match status" value="1"/>
</dbReference>
<dbReference type="HOGENOM" id="CLU_592421_0_0_1"/>
<reference evidence="6" key="1">
    <citation type="journal article" date="2013" name="Nature">
        <title>Pan genome of the phytoplankton Emiliania underpins its global distribution.</title>
        <authorList>
            <person name="Read B.A."/>
            <person name="Kegel J."/>
            <person name="Klute M.J."/>
            <person name="Kuo A."/>
            <person name="Lefebvre S.C."/>
            <person name="Maumus F."/>
            <person name="Mayer C."/>
            <person name="Miller J."/>
            <person name="Monier A."/>
            <person name="Salamov A."/>
            <person name="Young J."/>
            <person name="Aguilar M."/>
            <person name="Claverie J.M."/>
            <person name="Frickenhaus S."/>
            <person name="Gonzalez K."/>
            <person name="Herman E.K."/>
            <person name="Lin Y.C."/>
            <person name="Napier J."/>
            <person name="Ogata H."/>
            <person name="Sarno A.F."/>
            <person name="Shmutz J."/>
            <person name="Schroeder D."/>
            <person name="de Vargas C."/>
            <person name="Verret F."/>
            <person name="von Dassow P."/>
            <person name="Valentin K."/>
            <person name="Van de Peer Y."/>
            <person name="Wheeler G."/>
            <person name="Dacks J.B."/>
            <person name="Delwiche C.F."/>
            <person name="Dyhrman S.T."/>
            <person name="Glockner G."/>
            <person name="John U."/>
            <person name="Richards T."/>
            <person name="Worden A.Z."/>
            <person name="Zhang X."/>
            <person name="Grigoriev I.V."/>
            <person name="Allen A.E."/>
            <person name="Bidle K."/>
            <person name="Borodovsky M."/>
            <person name="Bowler C."/>
            <person name="Brownlee C."/>
            <person name="Cock J.M."/>
            <person name="Elias M."/>
            <person name="Gladyshev V.N."/>
            <person name="Groth M."/>
            <person name="Guda C."/>
            <person name="Hadaegh A."/>
            <person name="Iglesias-Rodriguez M.D."/>
            <person name="Jenkins J."/>
            <person name="Jones B.M."/>
            <person name="Lawson T."/>
            <person name="Leese F."/>
            <person name="Lindquist E."/>
            <person name="Lobanov A."/>
            <person name="Lomsadze A."/>
            <person name="Malik S.B."/>
            <person name="Marsh M.E."/>
            <person name="Mackinder L."/>
            <person name="Mock T."/>
            <person name="Mueller-Roeber B."/>
            <person name="Pagarete A."/>
            <person name="Parker M."/>
            <person name="Probert I."/>
            <person name="Quesneville H."/>
            <person name="Raines C."/>
            <person name="Rensing S.A."/>
            <person name="Riano-Pachon D.M."/>
            <person name="Richier S."/>
            <person name="Rokitta S."/>
            <person name="Shiraiwa Y."/>
            <person name="Soanes D.M."/>
            <person name="van der Giezen M."/>
            <person name="Wahlund T.M."/>
            <person name="Williams B."/>
            <person name="Wilson W."/>
            <person name="Wolfe G."/>
            <person name="Wurch L.L."/>
        </authorList>
    </citation>
    <scope>NUCLEOTIDE SEQUENCE</scope>
</reference>
<dbReference type="PaxDb" id="2903-EOD26010"/>
<evidence type="ECO:0000259" key="4">
    <source>
        <dbReference type="Pfam" id="PF12937"/>
    </source>
</evidence>
<reference evidence="5" key="2">
    <citation type="submission" date="2024-10" db="UniProtKB">
        <authorList>
            <consortium name="EnsemblProtists"/>
        </authorList>
    </citation>
    <scope>IDENTIFICATION</scope>
</reference>
<feature type="region of interest" description="Disordered" evidence="3">
    <location>
        <begin position="269"/>
        <end position="298"/>
    </location>
</feature>
<dbReference type="KEGG" id="ehx:EMIHUDRAFT_457464"/>
<feature type="compositionally biased region" description="Polar residues" evidence="3">
    <location>
        <begin position="285"/>
        <end position="298"/>
    </location>
</feature>
<keyword evidence="6" id="KW-1185">Reference proteome</keyword>
<accession>A0A0D3JR75</accession>
<dbReference type="PANTHER" id="PTHR46093:SF18">
    <property type="entry name" value="FIBRONECTIN TYPE-III DOMAIN-CONTAINING PROTEIN"/>
    <property type="match status" value="1"/>
</dbReference>
<dbReference type="InterPro" id="IPR036047">
    <property type="entry name" value="F-box-like_dom_sf"/>
</dbReference>
<dbReference type="Gene3D" id="1.20.1280.50">
    <property type="match status" value="1"/>
</dbReference>
<dbReference type="SUPFAM" id="SSF117281">
    <property type="entry name" value="Kelch motif"/>
    <property type="match status" value="1"/>
</dbReference>
<feature type="domain" description="F-box" evidence="4">
    <location>
        <begin position="13"/>
        <end position="50"/>
    </location>
</feature>
<sequence>MSADSPGIVAVSDLLGAILSHLDLSDLPRAALVCHAWAGAVRNDGIVWCAQFQKWTCGAAPAPAEARSAFRRCKLALCARICRPPCSSAVAAAPRAGASAIALGGGIVLVVGGATTSFNFRGDVDVWRYVARPAERPALELVCSRVVPEGAFLPARWLASGAAVRGDAYLYGGSADFATLDCLHRLTVLQRPSSSGAGSPLRLECRRVGCLGVGPEGGLFGHSACAARLGGTVCFAAVNNSSPRDPVSTPAAGADCLLLFGGELGSQRDVDGSATSPAHLHGTFSEPSRNLLGSATSPGHSASGAVPCARFCHSAALEPRGGWLVFGGWVLPRSRFLNDVHRLALPALRWEGVATTGAVPRPRCQAAAAVSADGDRVDDLCDMRLLHLPTGTWLPHDANGHIWRPQRGGTNAAVWALPAVSDDGVEGGGGRGSLLLFGGMNSAPGAHTPDFVAVASLVEGFA</sequence>
<evidence type="ECO:0000256" key="3">
    <source>
        <dbReference type="SAM" id="MobiDB-lite"/>
    </source>
</evidence>
<evidence type="ECO:0000313" key="6">
    <source>
        <dbReference type="Proteomes" id="UP000013827"/>
    </source>
</evidence>
<protein>
    <recommendedName>
        <fullName evidence="4">F-box domain-containing protein</fullName>
    </recommendedName>
</protein>
<keyword evidence="1" id="KW-0880">Kelch repeat</keyword>
<evidence type="ECO:0000256" key="2">
    <source>
        <dbReference type="ARBA" id="ARBA00022737"/>
    </source>
</evidence>
<evidence type="ECO:0000313" key="5">
    <source>
        <dbReference type="EnsemblProtists" id="EOD26010"/>
    </source>
</evidence>
<dbReference type="InterPro" id="IPR015915">
    <property type="entry name" value="Kelch-typ_b-propeller"/>
</dbReference>
<dbReference type="InterPro" id="IPR001810">
    <property type="entry name" value="F-box_dom"/>
</dbReference>
<dbReference type="Gene3D" id="2.120.10.80">
    <property type="entry name" value="Kelch-type beta propeller"/>
    <property type="match status" value="1"/>
</dbReference>
<dbReference type="EnsemblProtists" id="EOD26010">
    <property type="protein sequence ID" value="EOD26010"/>
    <property type="gene ID" value="EMIHUDRAFT_457464"/>
</dbReference>
<proteinExistence type="predicted"/>
<name>A0A0D3JR75_EMIH1</name>
<dbReference type="PANTHER" id="PTHR46093">
    <property type="entry name" value="ACYL-COA-BINDING DOMAIN-CONTAINING PROTEIN 5"/>
    <property type="match status" value="1"/>
</dbReference>
<dbReference type="GeneID" id="17271556"/>
<dbReference type="AlphaFoldDB" id="A0A0D3JR75"/>
<dbReference type="CDD" id="cd09917">
    <property type="entry name" value="F-box_SF"/>
    <property type="match status" value="1"/>
</dbReference>